<dbReference type="PANTHER" id="PTHR19211:SF14">
    <property type="entry name" value="ATP-BINDING CASSETTE SUB-FAMILY F MEMBER 1"/>
    <property type="match status" value="1"/>
</dbReference>
<keyword evidence="3" id="KW-1185">Reference proteome</keyword>
<evidence type="ECO:0000256" key="1">
    <source>
        <dbReference type="ARBA" id="ARBA00022737"/>
    </source>
</evidence>
<gene>
    <name evidence="2" type="ORF">C2845_PM07G14480</name>
</gene>
<dbReference type="GO" id="GO:0005524">
    <property type="term" value="F:ATP binding"/>
    <property type="evidence" value="ECO:0007669"/>
    <property type="project" value="TreeGrafter"/>
</dbReference>
<sequence length="125" mass="13525">MGRKERGAHAAGKKDRPVSVSAMLASMDASATKAAKPFNFKPKPSKAQGVVLPVKSIDALADALDEFAGAVVLVSHDSRLISRVCDDETRSQIWVVEDGAVNTFDGTFEDYKDELMEEIKKEVAD</sequence>
<dbReference type="EMBL" id="PQIB02000004">
    <property type="protein sequence ID" value="RLN22895.1"/>
    <property type="molecule type" value="Genomic_DNA"/>
</dbReference>
<protein>
    <recommendedName>
        <fullName evidence="4">ABC transporter F family member 4-like</fullName>
    </recommendedName>
</protein>
<dbReference type="OrthoDB" id="2110130at2759"/>
<accession>A0A3L6SL68</accession>
<organism evidence="2 3">
    <name type="scientific">Panicum miliaceum</name>
    <name type="common">Proso millet</name>
    <name type="synonym">Broomcorn millet</name>
    <dbReference type="NCBI Taxonomy" id="4540"/>
    <lineage>
        <taxon>Eukaryota</taxon>
        <taxon>Viridiplantae</taxon>
        <taxon>Streptophyta</taxon>
        <taxon>Embryophyta</taxon>
        <taxon>Tracheophyta</taxon>
        <taxon>Spermatophyta</taxon>
        <taxon>Magnoliopsida</taxon>
        <taxon>Liliopsida</taxon>
        <taxon>Poales</taxon>
        <taxon>Poaceae</taxon>
        <taxon>PACMAD clade</taxon>
        <taxon>Panicoideae</taxon>
        <taxon>Panicodae</taxon>
        <taxon>Paniceae</taxon>
        <taxon>Panicinae</taxon>
        <taxon>Panicum</taxon>
        <taxon>Panicum sect. Panicum</taxon>
    </lineage>
</organism>
<dbReference type="AlphaFoldDB" id="A0A3L6SL68"/>
<dbReference type="Proteomes" id="UP000275267">
    <property type="component" value="Unassembled WGS sequence"/>
</dbReference>
<name>A0A3L6SL68_PANMI</name>
<evidence type="ECO:0008006" key="4">
    <source>
        <dbReference type="Google" id="ProtNLM"/>
    </source>
</evidence>
<comment type="caution">
    <text evidence="2">The sequence shown here is derived from an EMBL/GenBank/DDBJ whole genome shotgun (WGS) entry which is preliminary data.</text>
</comment>
<proteinExistence type="predicted"/>
<dbReference type="InterPro" id="IPR027417">
    <property type="entry name" value="P-loop_NTPase"/>
</dbReference>
<dbReference type="STRING" id="4540.A0A3L6SL68"/>
<evidence type="ECO:0000313" key="3">
    <source>
        <dbReference type="Proteomes" id="UP000275267"/>
    </source>
</evidence>
<dbReference type="PANTHER" id="PTHR19211">
    <property type="entry name" value="ATP-BINDING TRANSPORT PROTEIN-RELATED"/>
    <property type="match status" value="1"/>
</dbReference>
<dbReference type="Gene3D" id="3.40.50.300">
    <property type="entry name" value="P-loop containing nucleotide triphosphate hydrolases"/>
    <property type="match status" value="1"/>
</dbReference>
<keyword evidence="1" id="KW-0677">Repeat</keyword>
<dbReference type="InterPro" id="IPR050611">
    <property type="entry name" value="ABCF"/>
</dbReference>
<evidence type="ECO:0000313" key="2">
    <source>
        <dbReference type="EMBL" id="RLN22895.1"/>
    </source>
</evidence>
<reference evidence="3" key="1">
    <citation type="journal article" date="2019" name="Nat. Commun.">
        <title>The genome of broomcorn millet.</title>
        <authorList>
            <person name="Zou C."/>
            <person name="Miki D."/>
            <person name="Li D."/>
            <person name="Tang Q."/>
            <person name="Xiao L."/>
            <person name="Rajput S."/>
            <person name="Deng P."/>
            <person name="Jia W."/>
            <person name="Huang R."/>
            <person name="Zhang M."/>
            <person name="Sun Y."/>
            <person name="Hu J."/>
            <person name="Fu X."/>
            <person name="Schnable P.S."/>
            <person name="Li F."/>
            <person name="Zhang H."/>
            <person name="Feng B."/>
            <person name="Zhu X."/>
            <person name="Liu R."/>
            <person name="Schnable J.C."/>
            <person name="Zhu J.-K."/>
            <person name="Zhang H."/>
        </authorList>
    </citation>
    <scope>NUCLEOTIDE SEQUENCE [LARGE SCALE GENOMIC DNA]</scope>
</reference>